<gene>
    <name evidence="3" type="ORF">IPF40_12345</name>
</gene>
<dbReference type="InterPro" id="IPR000073">
    <property type="entry name" value="AB_hydrolase_1"/>
</dbReference>
<proteinExistence type="predicted"/>
<dbReference type="Gene3D" id="3.40.50.1820">
    <property type="entry name" value="alpha/beta hydrolase"/>
    <property type="match status" value="1"/>
</dbReference>
<feature type="domain" description="AB hydrolase-1" evidence="2">
    <location>
        <begin position="20"/>
        <end position="259"/>
    </location>
</feature>
<reference evidence="3 4" key="1">
    <citation type="submission" date="2020-10" db="EMBL/GenBank/DDBJ databases">
        <title>Connecting structure to function with the recovery of over 1000 high-quality activated sludge metagenome-assembled genomes encoding full-length rRNA genes using long-read sequencing.</title>
        <authorList>
            <person name="Singleton C.M."/>
            <person name="Petriglieri F."/>
            <person name="Kristensen J.M."/>
            <person name="Kirkegaard R.H."/>
            <person name="Michaelsen T.Y."/>
            <person name="Andersen M.H."/>
            <person name="Karst S.M."/>
            <person name="Dueholm M.S."/>
            <person name="Nielsen P.H."/>
            <person name="Albertsen M."/>
        </authorList>
    </citation>
    <scope>NUCLEOTIDE SEQUENCE [LARGE SCALE GENOMIC DNA]</scope>
    <source>
        <strain evidence="3">AalE_18-Q3-R2-46_BAT3C.188</strain>
    </source>
</reference>
<dbReference type="PANTHER" id="PTHR46118:SF4">
    <property type="entry name" value="PROTEIN ABHD11"/>
    <property type="match status" value="1"/>
</dbReference>
<dbReference type="EMBL" id="JADIXZ010000005">
    <property type="protein sequence ID" value="MBK6301789.1"/>
    <property type="molecule type" value="Genomic_DNA"/>
</dbReference>
<evidence type="ECO:0000313" key="3">
    <source>
        <dbReference type="EMBL" id="MBK6301789.1"/>
    </source>
</evidence>
<keyword evidence="1 3" id="KW-0378">Hydrolase</keyword>
<dbReference type="InterPro" id="IPR029058">
    <property type="entry name" value="AB_hydrolase_fold"/>
</dbReference>
<accession>A0A935CEC8</accession>
<dbReference type="Pfam" id="PF00561">
    <property type="entry name" value="Abhydrolase_1"/>
    <property type="match status" value="1"/>
</dbReference>
<dbReference type="GO" id="GO:0016787">
    <property type="term" value="F:hydrolase activity"/>
    <property type="evidence" value="ECO:0007669"/>
    <property type="project" value="UniProtKB-KW"/>
</dbReference>
<comment type="caution">
    <text evidence="3">The sequence shown here is derived from an EMBL/GenBank/DDBJ whole genome shotgun (WGS) entry which is preliminary data.</text>
</comment>
<evidence type="ECO:0000256" key="1">
    <source>
        <dbReference type="ARBA" id="ARBA00022801"/>
    </source>
</evidence>
<dbReference type="AlphaFoldDB" id="A0A935CEC8"/>
<organism evidence="3 4">
    <name type="scientific">Candidatus Phosphoribacter hodrii</name>
    <dbReference type="NCBI Taxonomy" id="2953743"/>
    <lineage>
        <taxon>Bacteria</taxon>
        <taxon>Bacillati</taxon>
        <taxon>Actinomycetota</taxon>
        <taxon>Actinomycetes</taxon>
        <taxon>Micrococcales</taxon>
        <taxon>Dermatophilaceae</taxon>
        <taxon>Candidatus Phosphoribacter</taxon>
    </lineage>
</organism>
<evidence type="ECO:0000313" key="4">
    <source>
        <dbReference type="Proteomes" id="UP000718281"/>
    </source>
</evidence>
<dbReference type="PANTHER" id="PTHR46118">
    <property type="entry name" value="PROTEIN ABHD11"/>
    <property type="match status" value="1"/>
</dbReference>
<dbReference type="SUPFAM" id="SSF53474">
    <property type="entry name" value="alpha/beta-Hydrolases"/>
    <property type="match status" value="1"/>
</dbReference>
<protein>
    <submittedName>
        <fullName evidence="3">Alpha/beta fold hydrolase</fullName>
    </submittedName>
</protein>
<name>A0A935CEC8_9MICO</name>
<evidence type="ECO:0000259" key="2">
    <source>
        <dbReference type="Pfam" id="PF00561"/>
    </source>
</evidence>
<dbReference type="Proteomes" id="UP000718281">
    <property type="component" value="Unassembled WGS sequence"/>
</dbReference>
<sequence>MTAATSRRLHTLAAGTSGPRIAFLHGLFGQGRNWSQIAKALSGPDGDQAQCLLVDLPDHGHSPWSDHFSLQAYAASVAATLRATAPGERWTLVGHSLGGKVAMIVALSQPDLIERLAVIDIAPRHYRSHQWFVDYVNVMRALPLDSLPDRASANAALAQHIPDPAVRAFLLQNLRRHGTAWSWQINFDVLARPGTGPAGVAGWPTADATAYPPFRGPVAWVAGAESTYITDRDAEPMRALFPRVTQVTVKDAGHWVHSDQPEVVTQILRRFALSTARRH</sequence>